<dbReference type="GeneID" id="107897448"/>
<proteinExistence type="predicted"/>
<dbReference type="RefSeq" id="XP_016678404.2">
    <property type="nucleotide sequence ID" value="XM_016822915.2"/>
</dbReference>
<reference evidence="2" key="2">
    <citation type="submission" date="2025-08" db="UniProtKB">
        <authorList>
            <consortium name="RefSeq"/>
        </authorList>
    </citation>
    <scope>IDENTIFICATION</scope>
</reference>
<organism evidence="1 2">
    <name type="scientific">Gossypium hirsutum</name>
    <name type="common">Upland cotton</name>
    <name type="synonym">Gossypium mexicanum</name>
    <dbReference type="NCBI Taxonomy" id="3635"/>
    <lineage>
        <taxon>Eukaryota</taxon>
        <taxon>Viridiplantae</taxon>
        <taxon>Streptophyta</taxon>
        <taxon>Embryophyta</taxon>
        <taxon>Tracheophyta</taxon>
        <taxon>Spermatophyta</taxon>
        <taxon>Magnoliopsida</taxon>
        <taxon>eudicotyledons</taxon>
        <taxon>Gunneridae</taxon>
        <taxon>Pentapetalae</taxon>
        <taxon>rosids</taxon>
        <taxon>malvids</taxon>
        <taxon>Malvales</taxon>
        <taxon>Malvaceae</taxon>
        <taxon>Malvoideae</taxon>
        <taxon>Gossypium</taxon>
    </lineage>
</organism>
<evidence type="ECO:0000313" key="1">
    <source>
        <dbReference type="Proteomes" id="UP000818029"/>
    </source>
</evidence>
<name>A0A1U8IRA0_GOSHI</name>
<evidence type="ECO:0000313" key="2">
    <source>
        <dbReference type="RefSeq" id="XP_016678404.2"/>
    </source>
</evidence>
<reference evidence="1" key="1">
    <citation type="journal article" date="2020" name="Nat. Genet.">
        <title>Genomic diversifications of five Gossypium allopolyploid species and their impact on cotton improvement.</title>
        <authorList>
            <person name="Chen Z.J."/>
            <person name="Sreedasyam A."/>
            <person name="Ando A."/>
            <person name="Song Q."/>
            <person name="De Santiago L.M."/>
            <person name="Hulse-Kemp A.M."/>
            <person name="Ding M."/>
            <person name="Ye W."/>
            <person name="Kirkbride R.C."/>
            <person name="Jenkins J."/>
            <person name="Plott C."/>
            <person name="Lovell J."/>
            <person name="Lin Y.M."/>
            <person name="Vaughn R."/>
            <person name="Liu B."/>
            <person name="Simpson S."/>
            <person name="Scheffler B.E."/>
            <person name="Wen L."/>
            <person name="Saski C.A."/>
            <person name="Grover C.E."/>
            <person name="Hu G."/>
            <person name="Conover J.L."/>
            <person name="Carlson J.W."/>
            <person name="Shu S."/>
            <person name="Boston L.B."/>
            <person name="Williams M."/>
            <person name="Peterson D.G."/>
            <person name="McGee K."/>
            <person name="Jones D.C."/>
            <person name="Wendel J.F."/>
            <person name="Stelly D.M."/>
            <person name="Grimwood J."/>
            <person name="Schmutz J."/>
        </authorList>
    </citation>
    <scope>NUCLEOTIDE SEQUENCE [LARGE SCALE GENOMIC DNA]</scope>
    <source>
        <strain evidence="1">cv. TM-1</strain>
    </source>
</reference>
<dbReference type="KEGG" id="ghi:107897448"/>
<protein>
    <submittedName>
        <fullName evidence="2">Uncharacterized protein isoform X2</fullName>
    </submittedName>
</protein>
<sequence length="99" mass="11573">MVQPLLVEDRRFRAQHSISLNFSGILVKLIQMLAKRIFGLIQLVFLNPIRTMISSAFMEYAQTRGRFSHQLKGTRYEVNELKDLAIHQVLRWISSLEDV</sequence>
<gene>
    <name evidence="2" type="primary">LOC107897448</name>
</gene>
<dbReference type="PaxDb" id="3635-A0A1U8IRA0"/>
<dbReference type="Proteomes" id="UP000818029">
    <property type="component" value="Chromosome D13"/>
</dbReference>
<dbReference type="AlphaFoldDB" id="A0A1U8IRA0"/>
<keyword evidence="1" id="KW-1185">Reference proteome</keyword>
<dbReference type="STRING" id="3635.A0A1U8IRA0"/>
<accession>A0A1U8IRA0</accession>